<dbReference type="InterPro" id="IPR052548">
    <property type="entry name" value="Type_VII_TA_antitoxin"/>
</dbReference>
<gene>
    <name evidence="2" type="ORF">CXB77_16780</name>
</gene>
<dbReference type="PANTHER" id="PTHR33933:SF3">
    <property type="entry name" value="PROTEIN ADENYLYLTRANSFERASE MJ0604-RELATED"/>
    <property type="match status" value="1"/>
</dbReference>
<dbReference type="AlphaFoldDB" id="A0A2S7XQH4"/>
<proteinExistence type="predicted"/>
<evidence type="ECO:0000313" key="3">
    <source>
        <dbReference type="Proteomes" id="UP000239936"/>
    </source>
</evidence>
<dbReference type="CDD" id="cd05403">
    <property type="entry name" value="NT_KNTase_like"/>
    <property type="match status" value="1"/>
</dbReference>
<sequence length="106" mass="12108">MLTEKSLREAALRIAAAANQPLKVIVFGSYARGDATAESDLDLLVIEQEIPDYTQEYLRLCNTLDQIGIGVDLLLITANEFEQKREWWTTPLYWASREGRVLYEQS</sequence>
<dbReference type="RefSeq" id="WP_105074719.1">
    <property type="nucleotide sequence ID" value="NZ_JAFLKP010000026.1"/>
</dbReference>
<organism evidence="2 3">
    <name type="scientific">Chromatium okenii</name>
    <dbReference type="NCBI Taxonomy" id="61644"/>
    <lineage>
        <taxon>Bacteria</taxon>
        <taxon>Pseudomonadati</taxon>
        <taxon>Pseudomonadota</taxon>
        <taxon>Gammaproteobacteria</taxon>
        <taxon>Chromatiales</taxon>
        <taxon>Chromatiaceae</taxon>
        <taxon>Chromatium</taxon>
    </lineage>
</organism>
<evidence type="ECO:0000259" key="1">
    <source>
        <dbReference type="Pfam" id="PF01909"/>
    </source>
</evidence>
<dbReference type="EMBL" id="PPGH01000037">
    <property type="protein sequence ID" value="PQJ95708.1"/>
    <property type="molecule type" value="Genomic_DNA"/>
</dbReference>
<dbReference type="SUPFAM" id="SSF81301">
    <property type="entry name" value="Nucleotidyltransferase"/>
    <property type="match status" value="1"/>
</dbReference>
<dbReference type="OrthoDB" id="5772243at2"/>
<dbReference type="Proteomes" id="UP000239936">
    <property type="component" value="Unassembled WGS sequence"/>
</dbReference>
<dbReference type="Gene3D" id="3.30.460.10">
    <property type="entry name" value="Beta Polymerase, domain 2"/>
    <property type="match status" value="1"/>
</dbReference>
<dbReference type="InterPro" id="IPR002934">
    <property type="entry name" value="Polymerase_NTP_transf_dom"/>
</dbReference>
<keyword evidence="3" id="KW-1185">Reference proteome</keyword>
<evidence type="ECO:0000313" key="2">
    <source>
        <dbReference type="EMBL" id="PQJ95708.1"/>
    </source>
</evidence>
<accession>A0A2S7XQH4</accession>
<protein>
    <submittedName>
        <fullName evidence="2">DNA polymerase subunit beta</fullName>
    </submittedName>
</protein>
<reference evidence="2 3" key="1">
    <citation type="submission" date="2018-01" db="EMBL/GenBank/DDBJ databases">
        <title>The complete genome sequence of Chromatium okenii LaCa, a purple sulfur bacterium with a turbulent life.</title>
        <authorList>
            <person name="Luedin S.M."/>
            <person name="Liechti N."/>
            <person name="Storelli N."/>
            <person name="Danza F."/>
            <person name="Wittwer M."/>
            <person name="Pothier J.F."/>
            <person name="Tonolla M.A."/>
        </authorList>
    </citation>
    <scope>NUCLEOTIDE SEQUENCE [LARGE SCALE GENOMIC DNA]</scope>
    <source>
        <strain evidence="2 3">LaCa</strain>
    </source>
</reference>
<dbReference type="InterPro" id="IPR043519">
    <property type="entry name" value="NT_sf"/>
</dbReference>
<dbReference type="PANTHER" id="PTHR33933">
    <property type="entry name" value="NUCLEOTIDYLTRANSFERASE"/>
    <property type="match status" value="1"/>
</dbReference>
<dbReference type="Pfam" id="PF01909">
    <property type="entry name" value="NTP_transf_2"/>
    <property type="match status" value="1"/>
</dbReference>
<feature type="domain" description="Polymerase nucleotidyl transferase" evidence="1">
    <location>
        <begin position="18"/>
        <end position="81"/>
    </location>
</feature>
<name>A0A2S7XQH4_9GAMM</name>
<dbReference type="GO" id="GO:0016779">
    <property type="term" value="F:nucleotidyltransferase activity"/>
    <property type="evidence" value="ECO:0007669"/>
    <property type="project" value="InterPro"/>
</dbReference>
<comment type="caution">
    <text evidence="2">The sequence shown here is derived from an EMBL/GenBank/DDBJ whole genome shotgun (WGS) entry which is preliminary data.</text>
</comment>